<dbReference type="EMBL" id="VSSQ01002814">
    <property type="protein sequence ID" value="MPM17534.1"/>
    <property type="molecule type" value="Genomic_DNA"/>
</dbReference>
<gene>
    <name evidence="1" type="ORF">SDC9_63929</name>
</gene>
<reference evidence="1" key="1">
    <citation type="submission" date="2019-08" db="EMBL/GenBank/DDBJ databases">
        <authorList>
            <person name="Kucharzyk K."/>
            <person name="Murdoch R.W."/>
            <person name="Higgins S."/>
            <person name="Loffler F."/>
        </authorList>
    </citation>
    <scope>NUCLEOTIDE SEQUENCE</scope>
</reference>
<sequence>MSTEMSKMKKLARLLEAKANLKQDIYMNTFNVLNMLKTEAEFIVKDLRNNMANRKRVIPLEFTNKGEFEFELKFAGDVLVFFMHSNVFDIGSHHEEMRTHYLRADDERRYCGIIHIYNFLSDSFKYQRMNDSGVLIGRIFINKDNHFFIEGRREMNLVGISFESDRISSSKIRQILMASLLYTLNFDLASPPFEAIQEVNVQDFESAVDQMQLKTSKKLGFRFQSEEGNIF</sequence>
<proteinExistence type="predicted"/>
<protein>
    <submittedName>
        <fullName evidence="1">Uncharacterized protein</fullName>
    </submittedName>
</protein>
<accession>A0A644XTU9</accession>
<evidence type="ECO:0000313" key="1">
    <source>
        <dbReference type="EMBL" id="MPM17534.1"/>
    </source>
</evidence>
<name>A0A644XTU9_9ZZZZ</name>
<comment type="caution">
    <text evidence="1">The sequence shown here is derived from an EMBL/GenBank/DDBJ whole genome shotgun (WGS) entry which is preliminary data.</text>
</comment>
<organism evidence="1">
    <name type="scientific">bioreactor metagenome</name>
    <dbReference type="NCBI Taxonomy" id="1076179"/>
    <lineage>
        <taxon>unclassified sequences</taxon>
        <taxon>metagenomes</taxon>
        <taxon>ecological metagenomes</taxon>
    </lineage>
</organism>
<dbReference type="AlphaFoldDB" id="A0A644XTU9"/>